<evidence type="ECO:0000313" key="6">
    <source>
        <dbReference type="EMBL" id="MDR6288976.1"/>
    </source>
</evidence>
<keyword evidence="4" id="KW-0804">Transcription</keyword>
<dbReference type="EMBL" id="JAVDPW010000002">
    <property type="protein sequence ID" value="MDR6288976.1"/>
    <property type="molecule type" value="Genomic_DNA"/>
</dbReference>
<dbReference type="PANTHER" id="PTHR30537:SF5">
    <property type="entry name" value="HTH-TYPE TRANSCRIPTIONAL ACTIVATOR TTDR-RELATED"/>
    <property type="match status" value="1"/>
</dbReference>
<sequence length="305" mass="33240">MDRLDAMRVFVTTLDEGSLAGAGRRLGRSPAAVTRAIAFLESQVGVQLLHRSTRGLRLTDAGERYAAACRRMLTDLEEADLSVAGERTAPRGLLTITAPVMFGTQILRPIIGAFLRAHPDVQVRFLLLDQMINLIEEGVDVALRIAALPDSAMIALHVGNVRRVLCASPDYLARKPAITVPADLSEHDCIAIAPLSPNEVWSFPPAPGHRVNRNVRVRPRLMVNADQAAVDAAVDGEGVLRVMSYKIDRHVREGRLVILLPDDELPPLPAHLIAPEGRLATAKVRAFMDFAAARLKAVFADMNRP</sequence>
<dbReference type="InterPro" id="IPR005119">
    <property type="entry name" value="LysR_subst-bd"/>
</dbReference>
<feature type="domain" description="HTH lysR-type" evidence="5">
    <location>
        <begin position="1"/>
        <end position="59"/>
    </location>
</feature>
<dbReference type="RefSeq" id="WP_309793075.1">
    <property type="nucleotide sequence ID" value="NZ_JAVDPW010000002.1"/>
</dbReference>
<organism evidence="6 7">
    <name type="scientific">Inquilinus ginsengisoli</name>
    <dbReference type="NCBI Taxonomy" id="363840"/>
    <lineage>
        <taxon>Bacteria</taxon>
        <taxon>Pseudomonadati</taxon>
        <taxon>Pseudomonadota</taxon>
        <taxon>Alphaproteobacteria</taxon>
        <taxon>Rhodospirillales</taxon>
        <taxon>Rhodospirillaceae</taxon>
        <taxon>Inquilinus</taxon>
    </lineage>
</organism>
<evidence type="ECO:0000256" key="1">
    <source>
        <dbReference type="ARBA" id="ARBA00009437"/>
    </source>
</evidence>
<keyword evidence="7" id="KW-1185">Reference proteome</keyword>
<protein>
    <submittedName>
        <fullName evidence="6">DNA-binding transcriptional LysR family regulator</fullName>
    </submittedName>
</protein>
<evidence type="ECO:0000256" key="4">
    <source>
        <dbReference type="ARBA" id="ARBA00023163"/>
    </source>
</evidence>
<dbReference type="PANTHER" id="PTHR30537">
    <property type="entry name" value="HTH-TYPE TRANSCRIPTIONAL REGULATOR"/>
    <property type="match status" value="1"/>
</dbReference>
<reference evidence="6 7" key="1">
    <citation type="submission" date="2023-07" db="EMBL/GenBank/DDBJ databases">
        <title>Sorghum-associated microbial communities from plants grown in Nebraska, USA.</title>
        <authorList>
            <person name="Schachtman D."/>
        </authorList>
    </citation>
    <scope>NUCLEOTIDE SEQUENCE [LARGE SCALE GENOMIC DNA]</scope>
    <source>
        <strain evidence="6 7">584</strain>
    </source>
</reference>
<dbReference type="Pfam" id="PF03466">
    <property type="entry name" value="LysR_substrate"/>
    <property type="match status" value="1"/>
</dbReference>
<dbReference type="Gene3D" id="3.40.190.290">
    <property type="match status" value="1"/>
</dbReference>
<keyword evidence="2" id="KW-0805">Transcription regulation</keyword>
<dbReference type="InterPro" id="IPR036388">
    <property type="entry name" value="WH-like_DNA-bd_sf"/>
</dbReference>
<evidence type="ECO:0000256" key="2">
    <source>
        <dbReference type="ARBA" id="ARBA00023015"/>
    </source>
</evidence>
<comment type="caution">
    <text evidence="6">The sequence shown here is derived from an EMBL/GenBank/DDBJ whole genome shotgun (WGS) entry which is preliminary data.</text>
</comment>
<dbReference type="InterPro" id="IPR036390">
    <property type="entry name" value="WH_DNA-bd_sf"/>
</dbReference>
<dbReference type="SUPFAM" id="SSF46785">
    <property type="entry name" value="Winged helix' DNA-binding domain"/>
    <property type="match status" value="1"/>
</dbReference>
<comment type="similarity">
    <text evidence="1">Belongs to the LysR transcriptional regulatory family.</text>
</comment>
<proteinExistence type="inferred from homology"/>
<evidence type="ECO:0000256" key="3">
    <source>
        <dbReference type="ARBA" id="ARBA00023125"/>
    </source>
</evidence>
<name>A0ABU1JK37_9PROT</name>
<dbReference type="InterPro" id="IPR058163">
    <property type="entry name" value="LysR-type_TF_proteobact-type"/>
</dbReference>
<dbReference type="Gene3D" id="1.10.10.10">
    <property type="entry name" value="Winged helix-like DNA-binding domain superfamily/Winged helix DNA-binding domain"/>
    <property type="match status" value="1"/>
</dbReference>
<dbReference type="SUPFAM" id="SSF53850">
    <property type="entry name" value="Periplasmic binding protein-like II"/>
    <property type="match status" value="1"/>
</dbReference>
<dbReference type="Pfam" id="PF00126">
    <property type="entry name" value="HTH_1"/>
    <property type="match status" value="1"/>
</dbReference>
<gene>
    <name evidence="6" type="ORF">E9232_001483</name>
</gene>
<dbReference type="GO" id="GO:0003677">
    <property type="term" value="F:DNA binding"/>
    <property type="evidence" value="ECO:0007669"/>
    <property type="project" value="UniProtKB-KW"/>
</dbReference>
<accession>A0ABU1JK37</accession>
<dbReference type="PROSITE" id="PS50931">
    <property type="entry name" value="HTH_LYSR"/>
    <property type="match status" value="1"/>
</dbReference>
<evidence type="ECO:0000259" key="5">
    <source>
        <dbReference type="PROSITE" id="PS50931"/>
    </source>
</evidence>
<evidence type="ECO:0000313" key="7">
    <source>
        <dbReference type="Proteomes" id="UP001262410"/>
    </source>
</evidence>
<dbReference type="Proteomes" id="UP001262410">
    <property type="component" value="Unassembled WGS sequence"/>
</dbReference>
<keyword evidence="3 6" id="KW-0238">DNA-binding</keyword>
<dbReference type="InterPro" id="IPR000847">
    <property type="entry name" value="LysR_HTH_N"/>
</dbReference>
<dbReference type="CDD" id="cd08471">
    <property type="entry name" value="PBP2_CrgA_like_2"/>
    <property type="match status" value="1"/>
</dbReference>